<proteinExistence type="predicted"/>
<evidence type="ECO:0000313" key="2">
    <source>
        <dbReference type="EMBL" id="SFT80522.1"/>
    </source>
</evidence>
<name>A0A1I7B061_9ACTN</name>
<dbReference type="Proteomes" id="UP000199546">
    <property type="component" value="Unassembled WGS sequence"/>
</dbReference>
<keyword evidence="1" id="KW-0812">Transmembrane</keyword>
<dbReference type="AlphaFoldDB" id="A0A1I7B061"/>
<sequence length="75" mass="8261">MLQWIRQRSRYLWLSLAVGVVAAVAALPSFTDPWPSNLGGFVFVVVVVTALVRGAVALGKAFMQGWNEPRYPTAR</sequence>
<feature type="transmembrane region" description="Helical" evidence="1">
    <location>
        <begin position="12"/>
        <end position="31"/>
    </location>
</feature>
<protein>
    <submittedName>
        <fullName evidence="2">Uncharacterized protein</fullName>
    </submittedName>
</protein>
<keyword evidence="3" id="KW-1185">Reference proteome</keyword>
<dbReference type="EMBL" id="FPBA01000011">
    <property type="protein sequence ID" value="SFT80522.1"/>
    <property type="molecule type" value="Genomic_DNA"/>
</dbReference>
<dbReference type="RefSeq" id="WP_093580661.1">
    <property type="nucleotide sequence ID" value="NZ_FPBA01000011.1"/>
</dbReference>
<keyword evidence="1" id="KW-0472">Membrane</keyword>
<accession>A0A1I7B061</accession>
<organism evidence="2 3">
    <name type="scientific">Geodermatophilus amargosae</name>
    <dbReference type="NCBI Taxonomy" id="1296565"/>
    <lineage>
        <taxon>Bacteria</taxon>
        <taxon>Bacillati</taxon>
        <taxon>Actinomycetota</taxon>
        <taxon>Actinomycetes</taxon>
        <taxon>Geodermatophilales</taxon>
        <taxon>Geodermatophilaceae</taxon>
        <taxon>Geodermatophilus</taxon>
    </lineage>
</organism>
<evidence type="ECO:0000313" key="3">
    <source>
        <dbReference type="Proteomes" id="UP000199546"/>
    </source>
</evidence>
<gene>
    <name evidence="2" type="ORF">SAMN05660657_03195</name>
</gene>
<evidence type="ECO:0000256" key="1">
    <source>
        <dbReference type="SAM" id="Phobius"/>
    </source>
</evidence>
<feature type="transmembrane region" description="Helical" evidence="1">
    <location>
        <begin position="37"/>
        <end position="56"/>
    </location>
</feature>
<reference evidence="3" key="1">
    <citation type="submission" date="2016-10" db="EMBL/GenBank/DDBJ databases">
        <authorList>
            <person name="Varghese N."/>
            <person name="Submissions S."/>
        </authorList>
    </citation>
    <scope>NUCLEOTIDE SEQUENCE [LARGE SCALE GENOMIC DNA]</scope>
    <source>
        <strain evidence="3">DSM 46136</strain>
    </source>
</reference>
<keyword evidence="1" id="KW-1133">Transmembrane helix</keyword>